<gene>
    <name evidence="2" type="ORF">K8352_15280</name>
</gene>
<dbReference type="AlphaFoldDB" id="A0AAE3JQI1"/>
<organism evidence="2 3">
    <name type="scientific">Cerina litoralis</name>
    <dbReference type="NCBI Taxonomy" id="2874477"/>
    <lineage>
        <taxon>Bacteria</taxon>
        <taxon>Pseudomonadati</taxon>
        <taxon>Bacteroidota</taxon>
        <taxon>Flavobacteriia</taxon>
        <taxon>Flavobacteriales</taxon>
        <taxon>Flavobacteriaceae</taxon>
        <taxon>Cerina</taxon>
    </lineage>
</organism>
<keyword evidence="3" id="KW-1185">Reference proteome</keyword>
<reference evidence="2" key="1">
    <citation type="submission" date="2023-02" db="EMBL/GenBank/DDBJ databases">
        <title>Genome of Flavobacteriaceae gen. nov. sp. strain F89.</title>
        <authorList>
            <person name="Wang Y."/>
        </authorList>
    </citation>
    <scope>NUCLEOTIDE SEQUENCE</scope>
    <source>
        <strain evidence="2">F89</strain>
    </source>
</reference>
<keyword evidence="1" id="KW-0732">Signal</keyword>
<evidence type="ECO:0000313" key="3">
    <source>
        <dbReference type="Proteomes" id="UP001200642"/>
    </source>
</evidence>
<feature type="chain" id="PRO_5041957640" evidence="1">
    <location>
        <begin position="19"/>
        <end position="426"/>
    </location>
</feature>
<comment type="caution">
    <text evidence="2">The sequence shown here is derived from an EMBL/GenBank/DDBJ whole genome shotgun (WGS) entry which is preliminary data.</text>
</comment>
<proteinExistence type="predicted"/>
<evidence type="ECO:0000256" key="1">
    <source>
        <dbReference type="SAM" id="SignalP"/>
    </source>
</evidence>
<accession>A0AAE3JQI1</accession>
<evidence type="ECO:0000313" key="2">
    <source>
        <dbReference type="EMBL" id="MCG2462121.1"/>
    </source>
</evidence>
<feature type="signal peptide" evidence="1">
    <location>
        <begin position="1"/>
        <end position="18"/>
    </location>
</feature>
<sequence length="426" mass="48366">MKILTFILLLGSIFWSRAQEGPISTYKKRVLEAAEVNLLMSYYQQDGEHAAVTGGEGTEALKDVSSSIVVSLPLNADDVLTVDVGISAYSSASTSNINPLDGSNTVVSPFSASSGASRNDVLVYTNPSYEHSSDDRNSIWRAQASFSNEFDYFSLGFGGGYTRLFNEKNTEISANAQVFLDHWNPQIPIELRDGFYDDRITGDGTYNPVFAEFSTDKRNSYAISLSFSQILGRKWQASFLMDLVLQDGLLGTPFQRIYFGDVNDFYIDEFQLADDVERLPDSRFKIPLGIRMNYYLNDFFIFRGYYRFYRDDWGINANTVSLEVPIKLSDSFTVYPIYRFYTQTASDYFYKTEDALSTYIFYTSDYDLSNFHAHQYGLGLQYKDVFADARLFLFGLKALDLRLNRYNRSDGLDAFIVTFGATFVGE</sequence>
<name>A0AAE3JQI1_9FLAO</name>
<dbReference type="Pfam" id="PF12094">
    <property type="entry name" value="DUF3570"/>
    <property type="match status" value="1"/>
</dbReference>
<dbReference type="EMBL" id="JAIRBC010000025">
    <property type="protein sequence ID" value="MCG2462121.1"/>
    <property type="molecule type" value="Genomic_DNA"/>
</dbReference>
<dbReference type="RefSeq" id="WP_317903259.1">
    <property type="nucleotide sequence ID" value="NZ_JAIRBC010000025.1"/>
</dbReference>
<dbReference type="InterPro" id="IPR021953">
    <property type="entry name" value="DUF3570"/>
</dbReference>
<dbReference type="Proteomes" id="UP001200642">
    <property type="component" value="Unassembled WGS sequence"/>
</dbReference>
<protein>
    <submittedName>
        <fullName evidence="2">DUF3570 domain-containing protein</fullName>
    </submittedName>
</protein>